<dbReference type="EMBL" id="JACHHP010000004">
    <property type="protein sequence ID" value="MBB5208712.1"/>
    <property type="molecule type" value="Genomic_DNA"/>
</dbReference>
<dbReference type="RefSeq" id="WP_183961271.1">
    <property type="nucleotide sequence ID" value="NZ_JACHHP010000004.1"/>
</dbReference>
<dbReference type="InterPro" id="IPR029044">
    <property type="entry name" value="Nucleotide-diphossugar_trans"/>
</dbReference>
<sequence>MVSILIRSMDRPSLQRALDSVVAQTWPSIEIVVVAASGASHRDLPPEIRGRTVRLVHAASGLPLSRPDAANLAISHVRGEWFNFLDDDDEFLPHHVETLVTASGLAAQRVRYSRTAVRDEHGHVTGHSGSPGFHAQLYFQARGTFIATMFHRSLLDEGVRFDPAFLSFQDRDFMVNCATRTAFGFVDAVTCVWNAHTGESGSGHGQNRRSTVQDTYLPMLRQKWAAAFDQWLAKPEALLFMGQHLLREQKPQQALRYLEQALADAPRDVNALNLCAMANFHVGNFARAEALLRNAIMLYPDIDSIRSNLALVLSGRRAP</sequence>
<dbReference type="AlphaFoldDB" id="A0A7W8D8F9"/>
<dbReference type="Proteomes" id="UP000521199">
    <property type="component" value="Unassembled WGS sequence"/>
</dbReference>
<reference evidence="3 4" key="1">
    <citation type="submission" date="2020-08" db="EMBL/GenBank/DDBJ databases">
        <title>Genomic Encyclopedia of Type Strains, Phase IV (KMG-IV): sequencing the most valuable type-strain genomes for metagenomic binning, comparative biology and taxonomic classification.</title>
        <authorList>
            <person name="Goeker M."/>
        </authorList>
    </citation>
    <scope>NUCLEOTIDE SEQUENCE [LARGE SCALE GENOMIC DNA]</scope>
    <source>
        <strain evidence="3 4">DSM 24163</strain>
    </source>
</reference>
<dbReference type="InterPro" id="IPR011990">
    <property type="entry name" value="TPR-like_helical_dom_sf"/>
</dbReference>
<gene>
    <name evidence="3" type="ORF">HNQ52_002262</name>
</gene>
<organism evidence="3 4">
    <name type="scientific">Chiayiivirga flava</name>
    <dbReference type="NCBI Taxonomy" id="659595"/>
    <lineage>
        <taxon>Bacteria</taxon>
        <taxon>Pseudomonadati</taxon>
        <taxon>Pseudomonadota</taxon>
        <taxon>Gammaproteobacteria</taxon>
        <taxon>Lysobacterales</taxon>
        <taxon>Lysobacteraceae</taxon>
        <taxon>Chiayiivirga</taxon>
    </lineage>
</organism>
<dbReference type="InterPro" id="IPR001173">
    <property type="entry name" value="Glyco_trans_2-like"/>
</dbReference>
<dbReference type="InterPro" id="IPR019734">
    <property type="entry name" value="TPR_rpt"/>
</dbReference>
<feature type="domain" description="Glycosyltransferase 2-like" evidence="2">
    <location>
        <begin position="12"/>
        <end position="102"/>
    </location>
</feature>
<accession>A0A7W8D8F9</accession>
<dbReference type="SMART" id="SM00028">
    <property type="entry name" value="TPR"/>
    <property type="match status" value="2"/>
</dbReference>
<dbReference type="Gene3D" id="1.25.40.10">
    <property type="entry name" value="Tetratricopeptide repeat domain"/>
    <property type="match status" value="1"/>
</dbReference>
<dbReference type="Pfam" id="PF00535">
    <property type="entry name" value="Glycos_transf_2"/>
    <property type="match status" value="1"/>
</dbReference>
<dbReference type="Pfam" id="PF14559">
    <property type="entry name" value="TPR_19"/>
    <property type="match status" value="1"/>
</dbReference>
<dbReference type="InterPro" id="IPR050834">
    <property type="entry name" value="Glycosyltransf_2"/>
</dbReference>
<dbReference type="SUPFAM" id="SSF53448">
    <property type="entry name" value="Nucleotide-diphospho-sugar transferases"/>
    <property type="match status" value="1"/>
</dbReference>
<dbReference type="SUPFAM" id="SSF48452">
    <property type="entry name" value="TPR-like"/>
    <property type="match status" value="1"/>
</dbReference>
<evidence type="ECO:0000313" key="4">
    <source>
        <dbReference type="Proteomes" id="UP000521199"/>
    </source>
</evidence>
<dbReference type="PROSITE" id="PS50005">
    <property type="entry name" value="TPR"/>
    <property type="match status" value="1"/>
</dbReference>
<evidence type="ECO:0000313" key="3">
    <source>
        <dbReference type="EMBL" id="MBB5208712.1"/>
    </source>
</evidence>
<evidence type="ECO:0000256" key="1">
    <source>
        <dbReference type="PROSITE-ProRule" id="PRU00339"/>
    </source>
</evidence>
<comment type="caution">
    <text evidence="3">The sequence shown here is derived from an EMBL/GenBank/DDBJ whole genome shotgun (WGS) entry which is preliminary data.</text>
</comment>
<protein>
    <recommendedName>
        <fullName evidence="2">Glycosyltransferase 2-like domain-containing protein</fullName>
    </recommendedName>
</protein>
<keyword evidence="4" id="KW-1185">Reference proteome</keyword>
<evidence type="ECO:0000259" key="2">
    <source>
        <dbReference type="Pfam" id="PF00535"/>
    </source>
</evidence>
<dbReference type="Gene3D" id="3.90.550.10">
    <property type="entry name" value="Spore Coat Polysaccharide Biosynthesis Protein SpsA, Chain A"/>
    <property type="match status" value="1"/>
</dbReference>
<feature type="repeat" description="TPR" evidence="1">
    <location>
        <begin position="235"/>
        <end position="268"/>
    </location>
</feature>
<dbReference type="PANTHER" id="PTHR43685">
    <property type="entry name" value="GLYCOSYLTRANSFERASE"/>
    <property type="match status" value="1"/>
</dbReference>
<keyword evidence="1" id="KW-0802">TPR repeat</keyword>
<dbReference type="PANTHER" id="PTHR43685:SF2">
    <property type="entry name" value="GLYCOSYLTRANSFERASE 2-LIKE DOMAIN-CONTAINING PROTEIN"/>
    <property type="match status" value="1"/>
</dbReference>
<name>A0A7W8D8F9_9GAMM</name>
<proteinExistence type="predicted"/>